<dbReference type="PANTHER" id="PTHR47053:SF1">
    <property type="entry name" value="MUREIN DD-ENDOPEPTIDASE MEPH-RELATED"/>
    <property type="match status" value="1"/>
</dbReference>
<keyword evidence="3" id="KW-0378">Hydrolase</keyword>
<dbReference type="AlphaFoldDB" id="A0A329MBC0"/>
<organism evidence="7 8">
    <name type="scientific">Paenibacillus contaminans</name>
    <dbReference type="NCBI Taxonomy" id="450362"/>
    <lineage>
        <taxon>Bacteria</taxon>
        <taxon>Bacillati</taxon>
        <taxon>Bacillota</taxon>
        <taxon>Bacilli</taxon>
        <taxon>Bacillales</taxon>
        <taxon>Paenibacillaceae</taxon>
        <taxon>Paenibacillus</taxon>
    </lineage>
</organism>
<dbReference type="GO" id="GO:0006508">
    <property type="term" value="P:proteolysis"/>
    <property type="evidence" value="ECO:0007669"/>
    <property type="project" value="UniProtKB-KW"/>
</dbReference>
<dbReference type="EMBL" id="QMFB01000021">
    <property type="protein sequence ID" value="RAV16426.1"/>
    <property type="molecule type" value="Genomic_DNA"/>
</dbReference>
<reference evidence="7 8" key="1">
    <citation type="journal article" date="2009" name="Int. J. Syst. Evol. Microbiol.">
        <title>Paenibacillus contaminans sp. nov., isolated from a contaminated laboratory plate.</title>
        <authorList>
            <person name="Chou J.H."/>
            <person name="Lee J.H."/>
            <person name="Lin M.C."/>
            <person name="Chang P.S."/>
            <person name="Arun A.B."/>
            <person name="Young C.C."/>
            <person name="Chen W.M."/>
        </authorList>
    </citation>
    <scope>NUCLEOTIDE SEQUENCE [LARGE SCALE GENOMIC DNA]</scope>
    <source>
        <strain evidence="7 8">CKOBP-6</strain>
    </source>
</reference>
<dbReference type="PROSITE" id="PS51935">
    <property type="entry name" value="NLPC_P60"/>
    <property type="match status" value="1"/>
</dbReference>
<keyword evidence="4" id="KW-0788">Thiol protease</keyword>
<evidence type="ECO:0000313" key="7">
    <source>
        <dbReference type="EMBL" id="RAV16426.1"/>
    </source>
</evidence>
<dbReference type="InterPro" id="IPR051202">
    <property type="entry name" value="Peptidase_C40"/>
</dbReference>
<dbReference type="Pfam" id="PF00877">
    <property type="entry name" value="NLPC_P60"/>
    <property type="match status" value="1"/>
</dbReference>
<dbReference type="OrthoDB" id="9813118at2"/>
<dbReference type="Gene3D" id="3.90.1720.10">
    <property type="entry name" value="endopeptidase domain like (from Nostoc punctiforme)"/>
    <property type="match status" value="1"/>
</dbReference>
<evidence type="ECO:0000256" key="2">
    <source>
        <dbReference type="ARBA" id="ARBA00022670"/>
    </source>
</evidence>
<dbReference type="InterPro" id="IPR038765">
    <property type="entry name" value="Papain-like_cys_pep_sf"/>
</dbReference>
<dbReference type="GO" id="GO:0008234">
    <property type="term" value="F:cysteine-type peptidase activity"/>
    <property type="evidence" value="ECO:0007669"/>
    <property type="project" value="UniProtKB-KW"/>
</dbReference>
<dbReference type="InterPro" id="IPR000064">
    <property type="entry name" value="NLP_P60_dom"/>
</dbReference>
<gene>
    <name evidence="7" type="ORF">DQG23_28860</name>
</gene>
<sequence length="167" mass="18080">MINIKKRLVQSMATIGLSVTLAVTGTLTLAPQQASAATSAQTMGDKIISYGDNYLGRPYRFGASTATTAAFDCSSFTQHVFKHFGIKLPRTSKQQATVGKYVPKSQLKKGDLVFFSTAGSKGKIAHVGIYAGNGKFLNTYGNPQGVTFSNMNSSWWKSHYITARRVL</sequence>
<proteinExistence type="inferred from homology"/>
<dbReference type="PANTHER" id="PTHR47053">
    <property type="entry name" value="MUREIN DD-ENDOPEPTIDASE MEPH-RELATED"/>
    <property type="match status" value="1"/>
</dbReference>
<evidence type="ECO:0000256" key="3">
    <source>
        <dbReference type="ARBA" id="ARBA00022801"/>
    </source>
</evidence>
<keyword evidence="2" id="KW-0645">Protease</keyword>
<evidence type="ECO:0000259" key="6">
    <source>
        <dbReference type="PROSITE" id="PS51935"/>
    </source>
</evidence>
<protein>
    <submittedName>
        <fullName evidence="7">NlpC/P60 family protein</fullName>
    </submittedName>
</protein>
<accession>A0A329MBC0</accession>
<evidence type="ECO:0000256" key="5">
    <source>
        <dbReference type="SAM" id="SignalP"/>
    </source>
</evidence>
<feature type="chain" id="PRO_5016308617" evidence="5">
    <location>
        <begin position="37"/>
        <end position="167"/>
    </location>
</feature>
<dbReference type="RefSeq" id="WP_113034507.1">
    <property type="nucleotide sequence ID" value="NZ_QMFB01000021.1"/>
</dbReference>
<feature type="signal peptide" evidence="5">
    <location>
        <begin position="1"/>
        <end position="36"/>
    </location>
</feature>
<evidence type="ECO:0000313" key="8">
    <source>
        <dbReference type="Proteomes" id="UP000250369"/>
    </source>
</evidence>
<evidence type="ECO:0000256" key="1">
    <source>
        <dbReference type="ARBA" id="ARBA00007074"/>
    </source>
</evidence>
<dbReference type="SUPFAM" id="SSF54001">
    <property type="entry name" value="Cysteine proteinases"/>
    <property type="match status" value="1"/>
</dbReference>
<keyword evidence="5" id="KW-0732">Signal</keyword>
<feature type="domain" description="NlpC/P60" evidence="6">
    <location>
        <begin position="41"/>
        <end position="167"/>
    </location>
</feature>
<evidence type="ECO:0000256" key="4">
    <source>
        <dbReference type="ARBA" id="ARBA00022807"/>
    </source>
</evidence>
<name>A0A329MBC0_9BACL</name>
<keyword evidence="8" id="KW-1185">Reference proteome</keyword>
<comment type="caution">
    <text evidence="7">The sequence shown here is derived from an EMBL/GenBank/DDBJ whole genome shotgun (WGS) entry which is preliminary data.</text>
</comment>
<dbReference type="Proteomes" id="UP000250369">
    <property type="component" value="Unassembled WGS sequence"/>
</dbReference>
<comment type="similarity">
    <text evidence="1">Belongs to the peptidase C40 family.</text>
</comment>